<reference evidence="1" key="1">
    <citation type="submission" date="2019-08" db="EMBL/GenBank/DDBJ databases">
        <title>Carotenoids and Carotenoid Binding Proteins in the Halophilic Cyanobacterium Euhalothece sp. ZM00.</title>
        <authorList>
            <person name="Cho S.M."/>
            <person name="Song J.Y."/>
            <person name="Park Y.-I."/>
        </authorList>
    </citation>
    <scope>NUCLEOTIDE SEQUENCE [LARGE SCALE GENOMIC DNA]</scope>
    <source>
        <strain evidence="1">Z-M001</strain>
    </source>
</reference>
<dbReference type="KEGG" id="enn:FRE64_13870"/>
<organism evidence="1 2">
    <name type="scientific">Euhalothece natronophila Z-M001</name>
    <dbReference type="NCBI Taxonomy" id="522448"/>
    <lineage>
        <taxon>Bacteria</taxon>
        <taxon>Bacillati</taxon>
        <taxon>Cyanobacteriota</taxon>
        <taxon>Cyanophyceae</taxon>
        <taxon>Oscillatoriophycideae</taxon>
        <taxon>Chroococcales</taxon>
        <taxon>Halothecacae</taxon>
        <taxon>Halothece cluster</taxon>
        <taxon>Euhalothece</taxon>
    </lineage>
</organism>
<accession>A0A5B8NQZ8</accession>
<dbReference type="Proteomes" id="UP000318453">
    <property type="component" value="Chromosome"/>
</dbReference>
<name>A0A5B8NQZ8_9CHRO</name>
<dbReference type="GO" id="GO:0008967">
    <property type="term" value="F:phosphoglycolate phosphatase activity"/>
    <property type="evidence" value="ECO:0007669"/>
    <property type="project" value="TreeGrafter"/>
</dbReference>
<protein>
    <submittedName>
        <fullName evidence="1">HAD family hydrolase</fullName>
    </submittedName>
</protein>
<dbReference type="GO" id="GO:0006281">
    <property type="term" value="P:DNA repair"/>
    <property type="evidence" value="ECO:0007669"/>
    <property type="project" value="TreeGrafter"/>
</dbReference>
<dbReference type="InterPro" id="IPR023214">
    <property type="entry name" value="HAD_sf"/>
</dbReference>
<keyword evidence="2" id="KW-1185">Reference proteome</keyword>
<evidence type="ECO:0000313" key="1">
    <source>
        <dbReference type="EMBL" id="QDZ40931.1"/>
    </source>
</evidence>
<sequence>MSSSIAPDILALDFDGVLCDGRAEYLESSRRVYQEIWNDSDLEVEKLASCFYELRSIIETGWEMPLLLRALVLGIADKEILQNWSSLVPNLLEKENLSQQTLMQLLDEKRDRWIQSNVQDWLAHHQFYSGIIPQLQHILASSKPQVYIITTKEGRFTYTLLEQQGVKIPPDQIIGKECQQPKTETLTNLLPTDDTVSLWFVEDRLKTLLSVQKQANLASVKLFLASWGYNTARSRTLAIENQQIHLLSLDQFQQDFFQWESN</sequence>
<dbReference type="GO" id="GO:0005829">
    <property type="term" value="C:cytosol"/>
    <property type="evidence" value="ECO:0007669"/>
    <property type="project" value="TreeGrafter"/>
</dbReference>
<dbReference type="Gene3D" id="1.10.150.240">
    <property type="entry name" value="Putative phosphatase, domain 2"/>
    <property type="match status" value="1"/>
</dbReference>
<proteinExistence type="predicted"/>
<dbReference type="AlphaFoldDB" id="A0A5B8NQZ8"/>
<keyword evidence="1" id="KW-0378">Hydrolase</keyword>
<dbReference type="InterPro" id="IPR050155">
    <property type="entry name" value="HAD-like_hydrolase_sf"/>
</dbReference>
<dbReference type="PANTHER" id="PTHR43434">
    <property type="entry name" value="PHOSPHOGLYCOLATE PHOSPHATASE"/>
    <property type="match status" value="1"/>
</dbReference>
<dbReference type="InterPro" id="IPR023198">
    <property type="entry name" value="PGP-like_dom2"/>
</dbReference>
<dbReference type="SUPFAM" id="SSF56784">
    <property type="entry name" value="HAD-like"/>
    <property type="match status" value="1"/>
</dbReference>
<dbReference type="EMBL" id="CP042326">
    <property type="protein sequence ID" value="QDZ40931.1"/>
    <property type="molecule type" value="Genomic_DNA"/>
</dbReference>
<evidence type="ECO:0000313" key="2">
    <source>
        <dbReference type="Proteomes" id="UP000318453"/>
    </source>
</evidence>
<dbReference type="OrthoDB" id="368044at2"/>
<gene>
    <name evidence="1" type="ORF">FRE64_13870</name>
</gene>
<dbReference type="PANTHER" id="PTHR43434:SF21">
    <property type="entry name" value="SLL0295 PROTEIN"/>
    <property type="match status" value="1"/>
</dbReference>
<dbReference type="InterPro" id="IPR036412">
    <property type="entry name" value="HAD-like_sf"/>
</dbReference>
<dbReference type="Gene3D" id="3.40.50.1000">
    <property type="entry name" value="HAD superfamily/HAD-like"/>
    <property type="match status" value="1"/>
</dbReference>
<dbReference type="RefSeq" id="WP_146296771.1">
    <property type="nucleotide sequence ID" value="NZ_CP042326.1"/>
</dbReference>